<name>A0AAU7CAM7_9BACT</name>
<evidence type="ECO:0000256" key="6">
    <source>
        <dbReference type="ARBA" id="ARBA00022840"/>
    </source>
</evidence>
<dbReference type="EMBL" id="CP155447">
    <property type="protein sequence ID" value="XBH02064.1"/>
    <property type="molecule type" value="Genomic_DNA"/>
</dbReference>
<dbReference type="PANTHER" id="PTHR43289:SF6">
    <property type="entry name" value="SERINE_THREONINE-PROTEIN KINASE NEKL-3"/>
    <property type="match status" value="1"/>
</dbReference>
<dbReference type="EC" id="2.7.11.1" evidence="1"/>
<evidence type="ECO:0000256" key="7">
    <source>
        <dbReference type="PROSITE-ProRule" id="PRU10141"/>
    </source>
</evidence>
<dbReference type="FunFam" id="1.10.510.10:FF:000021">
    <property type="entry name" value="Serine/threonine protein kinase"/>
    <property type="match status" value="1"/>
</dbReference>
<dbReference type="AlphaFoldDB" id="A0AAU7CAM7"/>
<evidence type="ECO:0000256" key="8">
    <source>
        <dbReference type="SAM" id="MobiDB-lite"/>
    </source>
</evidence>
<dbReference type="RefSeq" id="WP_406694807.1">
    <property type="nucleotide sequence ID" value="NZ_CP155447.1"/>
</dbReference>
<sequence>MSDSSEKPDSKSVDETAAWDDSGATETAGKTRDLTGKTLGDFEVERLLGRGGMGEVYLARQISLNRPVALKVLRTDMLNNPTYLSRFEAEATAVARLNHPNIVHVYMLGCVDNIRFIAMEYVQGTNLREFLIKKGALDLPLALSIIKQTGVAIGAAGEIGLIHRDIKPENLLLTRKGQVKVADFGLCRDSDADKIHLTQPGVTMGTPQYMSPEQAQGHALDHRSDLYSLGVTAYHMLTGTPPFRAETALAVALKHVKDTAVRPIVHRPEIPAELERLVMKLMEKKPKDRYQSAAEMLRDLAKIRDSLQATTVTVPDADLAGIGNGSTASASASVVASPTPKPPRVRPAGPGLRVRLSAIRLSSAQMTGLISGCLVIGLLWGWLTRTPDLISGSAPQPVAMPALWMVPEWRDILKQSSPEAQYRYAQLHVAKTDQEAAWLAVPGHFPSAREWASKAYIQLARELLRRKDADRLRAFSAELGRWNTDRMHEEELAVIVQAAVDALDGKVEDVIAGLGSKNLDPKTVIDPALLELSLEVTAQAANARDRGMGRVPQGLREIQANLLQRLYNVELREPLGRSRLG</sequence>
<evidence type="ECO:0000256" key="2">
    <source>
        <dbReference type="ARBA" id="ARBA00022527"/>
    </source>
</evidence>
<dbReference type="Pfam" id="PF00069">
    <property type="entry name" value="Pkinase"/>
    <property type="match status" value="1"/>
</dbReference>
<dbReference type="SUPFAM" id="SSF56112">
    <property type="entry name" value="Protein kinase-like (PK-like)"/>
    <property type="match status" value="1"/>
</dbReference>
<protein>
    <recommendedName>
        <fullName evidence="1">non-specific serine/threonine protein kinase</fullName>
        <ecNumber evidence="1">2.7.11.1</ecNumber>
    </recommendedName>
</protein>
<feature type="compositionally biased region" description="Basic and acidic residues" evidence="8">
    <location>
        <begin position="1"/>
        <end position="14"/>
    </location>
</feature>
<dbReference type="PROSITE" id="PS50011">
    <property type="entry name" value="PROTEIN_KINASE_DOM"/>
    <property type="match status" value="1"/>
</dbReference>
<dbReference type="PANTHER" id="PTHR43289">
    <property type="entry name" value="MITOGEN-ACTIVATED PROTEIN KINASE KINASE KINASE 20-RELATED"/>
    <property type="match status" value="1"/>
</dbReference>
<accession>A0AAU7CAM7</accession>
<keyword evidence="3" id="KW-0808">Transferase</keyword>
<dbReference type="InterPro" id="IPR017441">
    <property type="entry name" value="Protein_kinase_ATP_BS"/>
</dbReference>
<dbReference type="PROSITE" id="PS00107">
    <property type="entry name" value="PROTEIN_KINASE_ATP"/>
    <property type="match status" value="1"/>
</dbReference>
<proteinExistence type="predicted"/>
<organism evidence="10">
    <name type="scientific">Singulisphaera sp. Ch08</name>
    <dbReference type="NCBI Taxonomy" id="3120278"/>
    <lineage>
        <taxon>Bacteria</taxon>
        <taxon>Pseudomonadati</taxon>
        <taxon>Planctomycetota</taxon>
        <taxon>Planctomycetia</taxon>
        <taxon>Isosphaerales</taxon>
        <taxon>Isosphaeraceae</taxon>
        <taxon>Singulisphaera</taxon>
    </lineage>
</organism>
<feature type="domain" description="Protein kinase" evidence="9">
    <location>
        <begin position="42"/>
        <end position="301"/>
    </location>
</feature>
<keyword evidence="5 10" id="KW-0418">Kinase</keyword>
<evidence type="ECO:0000256" key="4">
    <source>
        <dbReference type="ARBA" id="ARBA00022741"/>
    </source>
</evidence>
<evidence type="ECO:0000256" key="5">
    <source>
        <dbReference type="ARBA" id="ARBA00022777"/>
    </source>
</evidence>
<dbReference type="GO" id="GO:0005524">
    <property type="term" value="F:ATP binding"/>
    <property type="evidence" value="ECO:0007669"/>
    <property type="project" value="UniProtKB-UniRule"/>
</dbReference>
<evidence type="ECO:0000256" key="3">
    <source>
        <dbReference type="ARBA" id="ARBA00022679"/>
    </source>
</evidence>
<dbReference type="InterPro" id="IPR011009">
    <property type="entry name" value="Kinase-like_dom_sf"/>
</dbReference>
<feature type="binding site" evidence="7">
    <location>
        <position position="71"/>
    </location>
    <ligand>
        <name>ATP</name>
        <dbReference type="ChEBI" id="CHEBI:30616"/>
    </ligand>
</feature>
<dbReference type="SMART" id="SM00220">
    <property type="entry name" value="S_TKc"/>
    <property type="match status" value="1"/>
</dbReference>
<evidence type="ECO:0000256" key="1">
    <source>
        <dbReference type="ARBA" id="ARBA00012513"/>
    </source>
</evidence>
<dbReference type="InterPro" id="IPR008271">
    <property type="entry name" value="Ser/Thr_kinase_AS"/>
</dbReference>
<dbReference type="CDD" id="cd14014">
    <property type="entry name" value="STKc_PknB_like"/>
    <property type="match status" value="1"/>
</dbReference>
<dbReference type="GO" id="GO:0004674">
    <property type="term" value="F:protein serine/threonine kinase activity"/>
    <property type="evidence" value="ECO:0007669"/>
    <property type="project" value="UniProtKB-KW"/>
</dbReference>
<dbReference type="PROSITE" id="PS00108">
    <property type="entry name" value="PROTEIN_KINASE_ST"/>
    <property type="match status" value="1"/>
</dbReference>
<reference evidence="10" key="1">
    <citation type="submission" date="2024-05" db="EMBL/GenBank/DDBJ databases">
        <title>Planctomycetes of the genus Singulisphaera possess chitinolytic capabilities.</title>
        <authorList>
            <person name="Ivanova A."/>
        </authorList>
    </citation>
    <scope>NUCLEOTIDE SEQUENCE</scope>
    <source>
        <strain evidence="10">Ch08T</strain>
    </source>
</reference>
<keyword evidence="2" id="KW-0723">Serine/threonine-protein kinase</keyword>
<evidence type="ECO:0000259" key="9">
    <source>
        <dbReference type="PROSITE" id="PS50011"/>
    </source>
</evidence>
<feature type="region of interest" description="Disordered" evidence="8">
    <location>
        <begin position="1"/>
        <end position="32"/>
    </location>
</feature>
<gene>
    <name evidence="10" type="ORF">V5E97_27560</name>
</gene>
<evidence type="ECO:0000313" key="10">
    <source>
        <dbReference type="EMBL" id="XBH02064.1"/>
    </source>
</evidence>
<dbReference type="InterPro" id="IPR000719">
    <property type="entry name" value="Prot_kinase_dom"/>
</dbReference>
<keyword evidence="4 7" id="KW-0547">Nucleotide-binding</keyword>
<keyword evidence="6 7" id="KW-0067">ATP-binding</keyword>
<dbReference type="Gene3D" id="1.10.510.10">
    <property type="entry name" value="Transferase(Phosphotransferase) domain 1"/>
    <property type="match status" value="1"/>
</dbReference>
<dbReference type="Gene3D" id="3.30.200.20">
    <property type="entry name" value="Phosphorylase Kinase, domain 1"/>
    <property type="match status" value="1"/>
</dbReference>